<evidence type="ECO:0000256" key="3">
    <source>
        <dbReference type="ARBA" id="ARBA00011890"/>
    </source>
</evidence>
<evidence type="ECO:0000256" key="2">
    <source>
        <dbReference type="ARBA" id="ARBA00005369"/>
    </source>
</evidence>
<dbReference type="PANTHER" id="PTHR11579:SF0">
    <property type="entry name" value="PROTEIN-L-ISOASPARTATE(D-ASPARTATE) O-METHYLTRANSFERASE"/>
    <property type="match status" value="1"/>
</dbReference>
<evidence type="ECO:0000256" key="7">
    <source>
        <dbReference type="ARBA" id="ARBA00022679"/>
    </source>
</evidence>
<comment type="caution">
    <text evidence="12">The sequence shown here is derived from an EMBL/GenBank/DDBJ whole genome shotgun (WGS) entry which is preliminary data.</text>
</comment>
<dbReference type="EC" id="2.1.1.77" evidence="3"/>
<keyword evidence="6" id="KW-0489">Methyltransferase</keyword>
<dbReference type="InterPro" id="IPR029063">
    <property type="entry name" value="SAM-dependent_MTases_sf"/>
</dbReference>
<dbReference type="InterPro" id="IPR000682">
    <property type="entry name" value="PCMT"/>
</dbReference>
<keyword evidence="5" id="KW-0963">Cytoplasm</keyword>
<dbReference type="SUPFAM" id="SSF53335">
    <property type="entry name" value="S-adenosyl-L-methionine-dependent methyltransferases"/>
    <property type="match status" value="1"/>
</dbReference>
<evidence type="ECO:0000256" key="9">
    <source>
        <dbReference type="ARBA" id="ARBA00030757"/>
    </source>
</evidence>
<comment type="subcellular location">
    <subcellularLocation>
        <location evidence="1">Cytoplasm</location>
    </subcellularLocation>
</comment>
<accession>A0ABQ6G7W4</accession>
<proteinExistence type="inferred from homology"/>
<dbReference type="EMBL" id="BSRI01000003">
    <property type="protein sequence ID" value="GLV61189.1"/>
    <property type="molecule type" value="Genomic_DNA"/>
</dbReference>
<evidence type="ECO:0000256" key="5">
    <source>
        <dbReference type="ARBA" id="ARBA00022490"/>
    </source>
</evidence>
<evidence type="ECO:0000256" key="10">
    <source>
        <dbReference type="ARBA" id="ARBA00031323"/>
    </source>
</evidence>
<evidence type="ECO:0000256" key="4">
    <source>
        <dbReference type="ARBA" id="ARBA00013346"/>
    </source>
</evidence>
<dbReference type="Gene3D" id="3.40.50.150">
    <property type="entry name" value="Vaccinia Virus protein VP39"/>
    <property type="match status" value="1"/>
</dbReference>
<evidence type="ECO:0000313" key="13">
    <source>
        <dbReference type="Proteomes" id="UP001344906"/>
    </source>
</evidence>
<dbReference type="Proteomes" id="UP001344906">
    <property type="component" value="Unassembled WGS sequence"/>
</dbReference>
<dbReference type="CDD" id="cd02440">
    <property type="entry name" value="AdoMet_MTases"/>
    <property type="match status" value="1"/>
</dbReference>
<gene>
    <name evidence="12" type="ORF">KDH_80050</name>
</gene>
<name>A0ABQ6G7W4_9CHLR</name>
<protein>
    <recommendedName>
        <fullName evidence="4">Protein-L-isoaspartate O-methyltransferase</fullName>
        <ecNumber evidence="3">2.1.1.77</ecNumber>
    </recommendedName>
    <alternativeName>
        <fullName evidence="11">L-isoaspartyl protein carboxyl methyltransferase</fullName>
    </alternativeName>
    <alternativeName>
        <fullName evidence="9">Protein L-isoaspartyl methyltransferase</fullName>
    </alternativeName>
    <alternativeName>
        <fullName evidence="10">Protein-beta-aspartate methyltransferase</fullName>
    </alternativeName>
</protein>
<evidence type="ECO:0000256" key="8">
    <source>
        <dbReference type="ARBA" id="ARBA00022691"/>
    </source>
</evidence>
<keyword evidence="13" id="KW-1185">Reference proteome</keyword>
<keyword evidence="7" id="KW-0808">Transferase</keyword>
<comment type="similarity">
    <text evidence="2">Belongs to the methyltransferase superfamily. L-isoaspartyl/D-aspartyl protein methyltransferase family.</text>
</comment>
<organism evidence="12 13">
    <name type="scientific">Dictyobacter halimunensis</name>
    <dbReference type="NCBI Taxonomy" id="3026934"/>
    <lineage>
        <taxon>Bacteria</taxon>
        <taxon>Bacillati</taxon>
        <taxon>Chloroflexota</taxon>
        <taxon>Ktedonobacteria</taxon>
        <taxon>Ktedonobacterales</taxon>
        <taxon>Dictyobacteraceae</taxon>
        <taxon>Dictyobacter</taxon>
    </lineage>
</organism>
<dbReference type="Pfam" id="PF01135">
    <property type="entry name" value="PCMT"/>
    <property type="match status" value="1"/>
</dbReference>
<sequence length="365" mass="40710">MDQATVTVLQDQLVRAIQAEDVQQADILNAFRRVPRHAFVPVFFDRVSPNAREWRMASSDQAEWLHKVYTNQPLTISIDPEGYPDSSSSHPGLMARMLQSVHLRPGSRVLEIGTGTGYNAALVASLVGAANVVTIDINAALLDAARTRIERIVGSGVRVLHADGRNLLANLGLFDALIVTGAHERLEPSWINALAPGGRIVFNWAQGLIKVMLEAEKVGDSLVGRVCEYGGEFMFLHAGDGVKRPLLPCIPLELVETTAFQSQLFDDPDFRFFLQIHLPTLGYSLWRKATGAKVYVVEERETHRMLQFFPEKIRGNRSLWKEIQMLYTQFDDLAHPKHTAFTFSCLSEGQMTFALNKAILQQSSL</sequence>
<dbReference type="RefSeq" id="WP_338258610.1">
    <property type="nucleotide sequence ID" value="NZ_BSRI01000003.1"/>
</dbReference>
<evidence type="ECO:0000256" key="11">
    <source>
        <dbReference type="ARBA" id="ARBA00031350"/>
    </source>
</evidence>
<evidence type="ECO:0000313" key="12">
    <source>
        <dbReference type="EMBL" id="GLV61189.1"/>
    </source>
</evidence>
<evidence type="ECO:0000256" key="6">
    <source>
        <dbReference type="ARBA" id="ARBA00022603"/>
    </source>
</evidence>
<evidence type="ECO:0000256" key="1">
    <source>
        <dbReference type="ARBA" id="ARBA00004496"/>
    </source>
</evidence>
<reference evidence="12 13" key="1">
    <citation type="submission" date="2023-02" db="EMBL/GenBank/DDBJ databases">
        <title>Dictyobacter halimunensis sp. nov., a new member of the class Ktedonobacteria from forest soil in a geothermal area.</title>
        <authorList>
            <person name="Rachmania M.K."/>
            <person name="Ningsih F."/>
            <person name="Sakai Y."/>
            <person name="Yabe S."/>
            <person name="Yokota A."/>
            <person name="Sjamsuridzal W."/>
        </authorList>
    </citation>
    <scope>NUCLEOTIDE SEQUENCE [LARGE SCALE GENOMIC DNA]</scope>
    <source>
        <strain evidence="12 13">S3.2.2.5</strain>
    </source>
</reference>
<keyword evidence="8" id="KW-0949">S-adenosyl-L-methionine</keyword>
<dbReference type="PANTHER" id="PTHR11579">
    <property type="entry name" value="PROTEIN-L-ISOASPARTATE O-METHYLTRANSFERASE"/>
    <property type="match status" value="1"/>
</dbReference>